<dbReference type="SUPFAM" id="SSF55073">
    <property type="entry name" value="Nucleotide cyclase"/>
    <property type="match status" value="1"/>
</dbReference>
<dbReference type="FunFam" id="3.30.70.270:FF:000001">
    <property type="entry name" value="Diguanylate cyclase domain protein"/>
    <property type="match status" value="1"/>
</dbReference>
<protein>
    <recommendedName>
        <fullName evidence="1">diguanylate cyclase</fullName>
        <ecNumber evidence="1">2.7.7.65</ecNumber>
    </recommendedName>
</protein>
<dbReference type="GO" id="GO:0043709">
    <property type="term" value="P:cell adhesion involved in single-species biofilm formation"/>
    <property type="evidence" value="ECO:0007669"/>
    <property type="project" value="TreeGrafter"/>
</dbReference>
<dbReference type="KEGG" id="ade:Adeh_1556"/>
<dbReference type="Pfam" id="PF00990">
    <property type="entry name" value="GGDEF"/>
    <property type="match status" value="1"/>
</dbReference>
<dbReference type="NCBIfam" id="TIGR00254">
    <property type="entry name" value="GGDEF"/>
    <property type="match status" value="1"/>
</dbReference>
<dbReference type="PROSITE" id="PS50110">
    <property type="entry name" value="RESPONSE_REGULATORY"/>
    <property type="match status" value="1"/>
</dbReference>
<dbReference type="GO" id="GO:0000160">
    <property type="term" value="P:phosphorelay signal transduction system"/>
    <property type="evidence" value="ECO:0007669"/>
    <property type="project" value="InterPro"/>
</dbReference>
<dbReference type="PROSITE" id="PS50887">
    <property type="entry name" value="GGDEF"/>
    <property type="match status" value="1"/>
</dbReference>
<reference evidence="6" key="1">
    <citation type="submission" date="2006-01" db="EMBL/GenBank/DDBJ databases">
        <title>Complete sequence of Anaeromyxobacter dehalogenans 2CP-C.</title>
        <authorList>
            <consortium name="US DOE Joint Genome Institute"/>
            <person name="Copeland A."/>
            <person name="Lucas S."/>
            <person name="Lapidus A."/>
            <person name="Barry K."/>
            <person name="Detter J.C."/>
            <person name="Glavina T."/>
            <person name="Hammon N."/>
            <person name="Israni S."/>
            <person name="Pitluck S."/>
            <person name="Brettin T."/>
            <person name="Bruce D."/>
            <person name="Han C."/>
            <person name="Tapia R."/>
            <person name="Gilna P."/>
            <person name="Kiss H."/>
            <person name="Schmutz J."/>
            <person name="Larimer F."/>
            <person name="Land M."/>
            <person name="Kyrpides N."/>
            <person name="Anderson I."/>
            <person name="Sanford R.A."/>
            <person name="Ritalahti K.M."/>
            <person name="Thomas H.S."/>
            <person name="Kirby J.R."/>
            <person name="Zhulin I.B."/>
            <person name="Loeffler F.E."/>
            <person name="Richardson P."/>
        </authorList>
    </citation>
    <scope>NUCLEOTIDE SEQUENCE</scope>
    <source>
        <strain evidence="6">2CP-C</strain>
    </source>
</reference>
<dbReference type="GO" id="GO:0052621">
    <property type="term" value="F:diguanylate cyclase activity"/>
    <property type="evidence" value="ECO:0007669"/>
    <property type="project" value="UniProtKB-EC"/>
</dbReference>
<sequence>MADDEADAREVLAQVLAPEYDVASASDGQEALDLARAEHPDVVLLDIAMPRLDGFEVLERLRHDPATADIPVIFVSGRGDDAVKVRSLDLGAVDYLQKPFSERELRARVERTLRLVRSQSALRELAQTDALTGLANLRAFRARVEEEVKRARRYRTPLTCVMADMDNLKPINDELGHAAGDRAIAAVAAVIREELRETDFGARYGGDEFVILLPHTSGEEGRVFAERVCTRLHETVLEVSGERVALGASFGVACLPEEDGDDGADALVRAADAALYVAKRAGRGRVSLAAPEPRASASAG</sequence>
<evidence type="ECO:0000256" key="2">
    <source>
        <dbReference type="ARBA" id="ARBA00034247"/>
    </source>
</evidence>
<dbReference type="SMART" id="SM00448">
    <property type="entry name" value="REC"/>
    <property type="match status" value="1"/>
</dbReference>
<evidence type="ECO:0000256" key="1">
    <source>
        <dbReference type="ARBA" id="ARBA00012528"/>
    </source>
</evidence>
<evidence type="ECO:0000259" key="5">
    <source>
        <dbReference type="PROSITE" id="PS50887"/>
    </source>
</evidence>
<dbReference type="STRING" id="290397.Adeh_1556"/>
<feature type="domain" description="GGDEF" evidence="5">
    <location>
        <begin position="156"/>
        <end position="291"/>
    </location>
</feature>
<dbReference type="AlphaFoldDB" id="Q2II51"/>
<dbReference type="InterPro" id="IPR001789">
    <property type="entry name" value="Sig_transdc_resp-reg_receiver"/>
</dbReference>
<feature type="domain" description="Response regulatory" evidence="4">
    <location>
        <begin position="1"/>
        <end position="113"/>
    </location>
</feature>
<evidence type="ECO:0000256" key="3">
    <source>
        <dbReference type="PROSITE-ProRule" id="PRU00169"/>
    </source>
</evidence>
<dbReference type="Gene3D" id="3.30.70.270">
    <property type="match status" value="1"/>
</dbReference>
<dbReference type="InterPro" id="IPR000160">
    <property type="entry name" value="GGDEF_dom"/>
</dbReference>
<dbReference type="GO" id="GO:0005886">
    <property type="term" value="C:plasma membrane"/>
    <property type="evidence" value="ECO:0007669"/>
    <property type="project" value="TreeGrafter"/>
</dbReference>
<organism evidence="6 7">
    <name type="scientific">Anaeromyxobacter dehalogenans (strain 2CP-C)</name>
    <dbReference type="NCBI Taxonomy" id="290397"/>
    <lineage>
        <taxon>Bacteria</taxon>
        <taxon>Pseudomonadati</taxon>
        <taxon>Myxococcota</taxon>
        <taxon>Myxococcia</taxon>
        <taxon>Myxococcales</taxon>
        <taxon>Cystobacterineae</taxon>
        <taxon>Anaeromyxobacteraceae</taxon>
        <taxon>Anaeromyxobacter</taxon>
    </lineage>
</organism>
<dbReference type="CDD" id="cd01949">
    <property type="entry name" value="GGDEF"/>
    <property type="match status" value="1"/>
</dbReference>
<dbReference type="PANTHER" id="PTHR45138">
    <property type="entry name" value="REGULATORY COMPONENTS OF SENSORY TRANSDUCTION SYSTEM"/>
    <property type="match status" value="1"/>
</dbReference>
<dbReference type="EMBL" id="CP000251">
    <property type="protein sequence ID" value="ABC81329.1"/>
    <property type="molecule type" value="Genomic_DNA"/>
</dbReference>
<evidence type="ECO:0000313" key="7">
    <source>
        <dbReference type="Proteomes" id="UP000001935"/>
    </source>
</evidence>
<accession>Q2II51</accession>
<dbReference type="HOGENOM" id="CLU_000445_11_28_7"/>
<dbReference type="InterPro" id="IPR029787">
    <property type="entry name" value="Nucleotide_cyclase"/>
</dbReference>
<proteinExistence type="predicted"/>
<dbReference type="PANTHER" id="PTHR45138:SF9">
    <property type="entry name" value="DIGUANYLATE CYCLASE DGCM-RELATED"/>
    <property type="match status" value="1"/>
</dbReference>
<dbReference type="GO" id="GO:1902201">
    <property type="term" value="P:negative regulation of bacterial-type flagellum-dependent cell motility"/>
    <property type="evidence" value="ECO:0007669"/>
    <property type="project" value="TreeGrafter"/>
</dbReference>
<dbReference type="Proteomes" id="UP000001935">
    <property type="component" value="Chromosome"/>
</dbReference>
<feature type="modified residue" description="4-aspartylphosphate" evidence="3">
    <location>
        <position position="46"/>
    </location>
</feature>
<evidence type="ECO:0000313" key="6">
    <source>
        <dbReference type="EMBL" id="ABC81329.1"/>
    </source>
</evidence>
<dbReference type="SMART" id="SM00267">
    <property type="entry name" value="GGDEF"/>
    <property type="match status" value="1"/>
</dbReference>
<name>Q2II51_ANADE</name>
<dbReference type="Gene3D" id="3.40.50.2300">
    <property type="match status" value="1"/>
</dbReference>
<dbReference type="Pfam" id="PF00072">
    <property type="entry name" value="Response_reg"/>
    <property type="match status" value="1"/>
</dbReference>
<dbReference type="InterPro" id="IPR011006">
    <property type="entry name" value="CheY-like_superfamily"/>
</dbReference>
<dbReference type="EC" id="2.7.7.65" evidence="1"/>
<dbReference type="SUPFAM" id="SSF52172">
    <property type="entry name" value="CheY-like"/>
    <property type="match status" value="1"/>
</dbReference>
<dbReference type="eggNOG" id="COG3706">
    <property type="taxonomic scope" value="Bacteria"/>
</dbReference>
<dbReference type="InterPro" id="IPR043128">
    <property type="entry name" value="Rev_trsase/Diguanyl_cyclase"/>
</dbReference>
<comment type="catalytic activity">
    <reaction evidence="2">
        <text>2 GTP = 3',3'-c-di-GMP + 2 diphosphate</text>
        <dbReference type="Rhea" id="RHEA:24898"/>
        <dbReference type="ChEBI" id="CHEBI:33019"/>
        <dbReference type="ChEBI" id="CHEBI:37565"/>
        <dbReference type="ChEBI" id="CHEBI:58805"/>
        <dbReference type="EC" id="2.7.7.65"/>
    </reaction>
</comment>
<evidence type="ECO:0000259" key="4">
    <source>
        <dbReference type="PROSITE" id="PS50110"/>
    </source>
</evidence>
<dbReference type="InterPro" id="IPR050469">
    <property type="entry name" value="Diguanylate_Cyclase"/>
</dbReference>
<gene>
    <name evidence="6" type="ordered locus">Adeh_1556</name>
</gene>
<keyword evidence="3" id="KW-0597">Phosphoprotein</keyword>